<protein>
    <submittedName>
        <fullName evidence="1">Uncharacterized protein</fullName>
    </submittedName>
</protein>
<evidence type="ECO:0000313" key="2">
    <source>
        <dbReference type="Proteomes" id="UP000706580"/>
    </source>
</evidence>
<name>A0ABS7RZ81_9ENTR</name>
<gene>
    <name evidence="1" type="ORF">ITX56_17585</name>
</gene>
<sequence length="88" mass="10059">MKNSTLYIDGHKATVRYDPIIGMMRGVFLNTKGEARFMASDCKELKIAARDALEGYRHDCKRAGIEPFRRKNLLPLVPTLQKLKSLLH</sequence>
<dbReference type="RefSeq" id="WP_223075256.1">
    <property type="nucleotide sequence ID" value="NZ_JADMNK010000010.1"/>
</dbReference>
<keyword evidence="2" id="KW-1185">Reference proteome</keyword>
<evidence type="ECO:0000313" key="1">
    <source>
        <dbReference type="EMBL" id="MBZ0059582.1"/>
    </source>
</evidence>
<organism evidence="1 2">
    <name type="scientific">Leclercia barmai</name>
    <dbReference type="NCBI Taxonomy" id="2785629"/>
    <lineage>
        <taxon>Bacteria</taxon>
        <taxon>Pseudomonadati</taxon>
        <taxon>Pseudomonadota</taxon>
        <taxon>Gammaproteobacteria</taxon>
        <taxon>Enterobacterales</taxon>
        <taxon>Enterobacteriaceae</taxon>
        <taxon>Leclercia</taxon>
    </lineage>
</organism>
<accession>A0ABS7RZ81</accession>
<dbReference type="EMBL" id="JADMNK010000010">
    <property type="protein sequence ID" value="MBZ0059582.1"/>
    <property type="molecule type" value="Genomic_DNA"/>
</dbReference>
<proteinExistence type="predicted"/>
<comment type="caution">
    <text evidence="1">The sequence shown here is derived from an EMBL/GenBank/DDBJ whole genome shotgun (WGS) entry which is preliminary data.</text>
</comment>
<reference evidence="1 2" key="1">
    <citation type="submission" date="2020-11" db="EMBL/GenBank/DDBJ databases">
        <title>Draft Genome of Enterobacter sp. strain EMC7.</title>
        <authorList>
            <person name="Barman P."/>
            <person name="Sinha S."/>
            <person name="Sen S."/>
            <person name="Chakraborty R."/>
        </authorList>
    </citation>
    <scope>NUCLEOTIDE SEQUENCE [LARGE SCALE GENOMIC DNA]</scope>
    <source>
        <strain evidence="1 2">EMC7</strain>
    </source>
</reference>
<dbReference type="Proteomes" id="UP000706580">
    <property type="component" value="Unassembled WGS sequence"/>
</dbReference>